<evidence type="ECO:0000313" key="6">
    <source>
        <dbReference type="EMBL" id="QNN69263.1"/>
    </source>
</evidence>
<proteinExistence type="inferred from homology"/>
<evidence type="ECO:0000259" key="4">
    <source>
        <dbReference type="Pfam" id="PF00535"/>
    </source>
</evidence>
<evidence type="ECO:0000256" key="2">
    <source>
        <dbReference type="ARBA" id="ARBA00022676"/>
    </source>
</evidence>
<keyword evidence="2" id="KW-0328">Glycosyltransferase</keyword>
<dbReference type="PANTHER" id="PTHR43179:SF12">
    <property type="entry name" value="GALACTOFURANOSYLTRANSFERASE GLFT2"/>
    <property type="match status" value="1"/>
</dbReference>
<dbReference type="Proteomes" id="UP000515804">
    <property type="component" value="Chromosome"/>
</dbReference>
<dbReference type="SUPFAM" id="SSF53448">
    <property type="entry name" value="Nucleotide-diphospho-sugar transferases"/>
    <property type="match status" value="1"/>
</dbReference>
<feature type="domain" description="Galactosyltransferase C-terminal" evidence="5">
    <location>
        <begin position="255"/>
        <end position="286"/>
    </location>
</feature>
<dbReference type="RefSeq" id="WP_187551786.1">
    <property type="nucleotide sequence ID" value="NZ_BMZL01000002.1"/>
</dbReference>
<dbReference type="EMBL" id="CP060719">
    <property type="protein sequence ID" value="QNN69263.1"/>
    <property type="molecule type" value="Genomic_DNA"/>
</dbReference>
<protein>
    <submittedName>
        <fullName evidence="6">Uncharacterized protein</fullName>
    </submittedName>
</protein>
<evidence type="ECO:0000256" key="1">
    <source>
        <dbReference type="ARBA" id="ARBA00006739"/>
    </source>
</evidence>
<comment type="similarity">
    <text evidence="1">Belongs to the glycosyltransferase 2 family.</text>
</comment>
<keyword evidence="3" id="KW-0808">Transferase</keyword>
<dbReference type="Pfam" id="PF02709">
    <property type="entry name" value="Glyco_transf_7C"/>
    <property type="match status" value="1"/>
</dbReference>
<dbReference type="GO" id="GO:0016757">
    <property type="term" value="F:glycosyltransferase activity"/>
    <property type="evidence" value="ECO:0007669"/>
    <property type="project" value="UniProtKB-KW"/>
</dbReference>
<keyword evidence="7" id="KW-1185">Reference proteome</keyword>
<name>A0A7G9SN38_9GAMM</name>
<sequence>MTTSSLRERAGCWLYERWQAELVLRAPGLARTLGLAWQDVHNRSERLQLDPITGGRVCEWQDSSRLTVARIFPDVGTRLLRHALQEWPVRFAGADHATAPGAPDISILIPIAGQSRMAQFRLALATARAQIGVNTEVVVVEQWPDATLRYSLPSDVRYLHQIAAEGAQFNKSKALNAGARAASGRNLIILDADYVLPERFAAECAYALENVDAVRSARWIFYLDRTSSERLATTYDCLTNGGTEAIVSNNPTPLALRRSVYWEIGGHDEAYEGWGGEDTEFLDRLRIRPISEGGWMPVLHAWHAPAPKKADGDRNRMLHEERMAIPVEVRIARLRAAQEMRSEEIVEPVPFRSGHAIEQSQP</sequence>
<evidence type="ECO:0000259" key="5">
    <source>
        <dbReference type="Pfam" id="PF02709"/>
    </source>
</evidence>
<dbReference type="InterPro" id="IPR001173">
    <property type="entry name" value="Glyco_trans_2-like"/>
</dbReference>
<dbReference type="InterPro" id="IPR029044">
    <property type="entry name" value="Nucleotide-diphossugar_trans"/>
</dbReference>
<feature type="domain" description="Glycosyltransferase 2-like" evidence="4">
    <location>
        <begin position="155"/>
        <end position="221"/>
    </location>
</feature>
<dbReference type="Pfam" id="PF00535">
    <property type="entry name" value="Glycos_transf_2"/>
    <property type="match status" value="1"/>
</dbReference>
<organism evidence="6 7">
    <name type="scientific">Thermomonas carbonis</name>
    <dbReference type="NCBI Taxonomy" id="1463158"/>
    <lineage>
        <taxon>Bacteria</taxon>
        <taxon>Pseudomonadati</taxon>
        <taxon>Pseudomonadota</taxon>
        <taxon>Gammaproteobacteria</taxon>
        <taxon>Lysobacterales</taxon>
        <taxon>Lysobacteraceae</taxon>
        <taxon>Thermomonas</taxon>
    </lineage>
</organism>
<reference evidence="6 7" key="1">
    <citation type="submission" date="2020-08" db="EMBL/GenBank/DDBJ databases">
        <title>Genome sequence of Thermomonas carbonis KCTC 42013T.</title>
        <authorList>
            <person name="Hyun D.-W."/>
            <person name="Bae J.-W."/>
        </authorList>
    </citation>
    <scope>NUCLEOTIDE SEQUENCE [LARGE SCALE GENOMIC DNA]</scope>
    <source>
        <strain evidence="6 7">KCTC 42013</strain>
    </source>
</reference>
<dbReference type="Gene3D" id="3.90.550.10">
    <property type="entry name" value="Spore Coat Polysaccharide Biosynthesis Protein SpsA, Chain A"/>
    <property type="match status" value="1"/>
</dbReference>
<dbReference type="PANTHER" id="PTHR43179">
    <property type="entry name" value="RHAMNOSYLTRANSFERASE WBBL"/>
    <property type="match status" value="1"/>
</dbReference>
<dbReference type="AlphaFoldDB" id="A0A7G9SN38"/>
<evidence type="ECO:0000313" key="7">
    <source>
        <dbReference type="Proteomes" id="UP000515804"/>
    </source>
</evidence>
<gene>
    <name evidence="6" type="ORF">H9L16_11330</name>
</gene>
<evidence type="ECO:0000256" key="3">
    <source>
        <dbReference type="ARBA" id="ARBA00022679"/>
    </source>
</evidence>
<accession>A0A7G9SN38</accession>
<dbReference type="InterPro" id="IPR027791">
    <property type="entry name" value="Galactosyl_T_C"/>
</dbReference>
<dbReference type="KEGG" id="tcn:H9L16_11330"/>